<dbReference type="AlphaFoldDB" id="A0AAV5A8L5"/>
<feature type="compositionally biased region" description="Polar residues" evidence="1">
    <location>
        <begin position="844"/>
        <end position="867"/>
    </location>
</feature>
<feature type="compositionally biased region" description="Pro residues" evidence="1">
    <location>
        <begin position="595"/>
        <end position="605"/>
    </location>
</feature>
<feature type="region of interest" description="Disordered" evidence="1">
    <location>
        <begin position="421"/>
        <end position="696"/>
    </location>
</feature>
<feature type="compositionally biased region" description="Low complexity" evidence="1">
    <location>
        <begin position="425"/>
        <end position="435"/>
    </location>
</feature>
<evidence type="ECO:0000313" key="2">
    <source>
        <dbReference type="EMBL" id="GJJ09798.1"/>
    </source>
</evidence>
<feature type="compositionally biased region" description="Low complexity" evidence="1">
    <location>
        <begin position="496"/>
        <end position="522"/>
    </location>
</feature>
<feature type="compositionally biased region" description="Polar residues" evidence="1">
    <location>
        <begin position="466"/>
        <end position="485"/>
    </location>
</feature>
<proteinExistence type="predicted"/>
<dbReference type="EMBL" id="BPWL01000004">
    <property type="protein sequence ID" value="GJJ09798.1"/>
    <property type="molecule type" value="Genomic_DNA"/>
</dbReference>
<dbReference type="Proteomes" id="UP001050691">
    <property type="component" value="Unassembled WGS sequence"/>
</dbReference>
<feature type="compositionally biased region" description="Polar residues" evidence="1">
    <location>
        <begin position="564"/>
        <end position="579"/>
    </location>
</feature>
<name>A0AAV5A8L5_9AGAM</name>
<accession>A0AAV5A8L5</accession>
<feature type="region of interest" description="Disordered" evidence="1">
    <location>
        <begin position="157"/>
        <end position="346"/>
    </location>
</feature>
<feature type="compositionally biased region" description="Basic and acidic residues" evidence="1">
    <location>
        <begin position="204"/>
        <end position="213"/>
    </location>
</feature>
<keyword evidence="3" id="KW-1185">Reference proteome</keyword>
<feature type="compositionally biased region" description="Pro residues" evidence="1">
    <location>
        <begin position="436"/>
        <end position="457"/>
    </location>
</feature>
<reference evidence="2" key="1">
    <citation type="submission" date="2021-10" db="EMBL/GenBank/DDBJ databases">
        <title>De novo Genome Assembly of Clathrus columnatus (Basidiomycota, Fungi) Using Illumina and Nanopore Sequence Data.</title>
        <authorList>
            <person name="Ogiso-Tanaka E."/>
            <person name="Itagaki H."/>
            <person name="Hosoya T."/>
            <person name="Hosaka K."/>
        </authorList>
    </citation>
    <scope>NUCLEOTIDE SEQUENCE</scope>
    <source>
        <strain evidence="2">MO-923</strain>
    </source>
</reference>
<sequence length="1130" mass="122572">MSQRQLPFLSLKAGLVKVSTSSPELHERLARLRPASSHYRPSEVSLSEQLPSIKDSNFSFQTLSPEPPDHFIATPALTVAVETLAPEEEDLDSDSPSSSGPHQEPPTPSPTVSNFFPDVAIDYTSPISRSNSQRTRGSFISRFTSGSKASVPQRVLAKLTGSSRRTSKVSEQISTSHRSESTRNSSEVQEYPSSERQFPISEHSFGDHDHTRPPSEALFSPSEPAFSPSGPYTPSEYQFTRSRLYTPSERSSVAGTPYRSSLKNPLSKLRSFRNNSSRVSFKNLSPISSGDRPLHSPGSDTREPPDDLDHLQLGSPEFVAPSQDSSELSPPARATPSKPSVSSSIHAALPGDSIHQVVNLANNNNNTTTSGPHQVVSPAELVASPTVYPTEYGSPAVTTVPASSRPQSWWYTAKVFSTTTPAVDQPTTFPEEPTVPAEPTPKPVTPVPLPPQIPPPQGESKASEAFPQNQNQSRKSTPASDTSTAKGLFGAPTPYTRTTVLPSPPLTVVSNPSPPSVTSSVRSAHRTRKPTKSSLRKRTSTSPSAVRPRESLLFPRPKEEDTRFSQFSTPSNYSSQNPANHPLPPSVFSVTAPPTVAPPEIPLPPAEHETSFGSVQADQVPLPPSSFTTTPADPACIPLPPSAANTAPPSAYPSPPSSVPTVTRGLSPKHSRFGSRASSRINSRITSRRSSRRNTVTRLPSIASSGLVDSANFETQEQVQVFSGAFPTPPVSPPTNNLQSSPSKSLLSETSPGSVTTSRRSSVFKIFSRPTSHVPPIKALKSSLGAILSPKRGNSRSASQTTLPLEESTPLGSVNELAQEPESYLEGGEETELAIREVPPLVNGSSISVQTTPKPSRKSSFTLSRLTPSRKSSKQRLSRKSSEPLLSSQQATPKPQVYREASPSPQPQVYRQASPQPQLSRQSSQPQLSRKSSYHHIFTPSLKPSAHLAPNELAPLPNEVFEHIPAEIIANMPMNDASIDGLDEEYEYGSYNWFQPKAPETISPPYIPMPGVVEQNEAFIYALQAAPNVLYGQYKQYGQLGVLGWCAEFSDLIEALKLLGVEGNMFVNTRSQALATCQELLKLKLDIKMQIIIMYLSSQVARLRRFLDGEKEYDDYPIPNFPLDVRGSYN</sequence>
<feature type="compositionally biased region" description="Polar residues" evidence="1">
    <location>
        <begin position="230"/>
        <end position="264"/>
    </location>
</feature>
<feature type="compositionally biased region" description="Low complexity" evidence="1">
    <location>
        <begin position="272"/>
        <end position="281"/>
    </location>
</feature>
<comment type="caution">
    <text evidence="2">The sequence shown here is derived from an EMBL/GenBank/DDBJ whole genome shotgun (WGS) entry which is preliminary data.</text>
</comment>
<organism evidence="2 3">
    <name type="scientific">Clathrus columnatus</name>
    <dbReference type="NCBI Taxonomy" id="1419009"/>
    <lineage>
        <taxon>Eukaryota</taxon>
        <taxon>Fungi</taxon>
        <taxon>Dikarya</taxon>
        <taxon>Basidiomycota</taxon>
        <taxon>Agaricomycotina</taxon>
        <taxon>Agaricomycetes</taxon>
        <taxon>Phallomycetidae</taxon>
        <taxon>Phallales</taxon>
        <taxon>Clathraceae</taxon>
        <taxon>Clathrus</taxon>
    </lineage>
</organism>
<evidence type="ECO:0000313" key="3">
    <source>
        <dbReference type="Proteomes" id="UP001050691"/>
    </source>
</evidence>
<feature type="compositionally biased region" description="Low complexity" evidence="1">
    <location>
        <begin position="738"/>
        <end position="751"/>
    </location>
</feature>
<feature type="compositionally biased region" description="Low complexity" evidence="1">
    <location>
        <begin position="675"/>
        <end position="685"/>
    </location>
</feature>
<feature type="compositionally biased region" description="Polar residues" evidence="1">
    <location>
        <begin position="160"/>
        <end position="196"/>
    </location>
</feature>
<evidence type="ECO:0000256" key="1">
    <source>
        <dbReference type="SAM" id="MobiDB-lite"/>
    </source>
</evidence>
<protein>
    <submittedName>
        <fullName evidence="2">Uncharacterized protein</fullName>
    </submittedName>
</protein>
<feature type="region of interest" description="Disordered" evidence="1">
    <location>
        <begin position="844"/>
        <end position="933"/>
    </location>
</feature>
<feature type="compositionally biased region" description="Low complexity" evidence="1">
    <location>
        <begin position="911"/>
        <end position="931"/>
    </location>
</feature>
<gene>
    <name evidence="2" type="ORF">Clacol_004022</name>
</gene>
<feature type="compositionally biased region" description="Basic residues" evidence="1">
    <location>
        <begin position="523"/>
        <end position="539"/>
    </location>
</feature>
<feature type="compositionally biased region" description="Polar residues" evidence="1">
    <location>
        <begin position="884"/>
        <end position="893"/>
    </location>
</feature>
<feature type="region of interest" description="Disordered" evidence="1">
    <location>
        <begin position="788"/>
        <end position="821"/>
    </location>
</feature>
<feature type="compositionally biased region" description="Basic and acidic residues" evidence="1">
    <location>
        <begin position="300"/>
        <end position="310"/>
    </location>
</feature>
<feature type="region of interest" description="Disordered" evidence="1">
    <location>
        <begin position="85"/>
        <end position="117"/>
    </location>
</feature>
<feature type="region of interest" description="Disordered" evidence="1">
    <location>
        <begin position="724"/>
        <end position="760"/>
    </location>
</feature>